<organism evidence="2 3">
    <name type="scientific">Amycolatopsis bartoniae</name>
    <dbReference type="NCBI Taxonomy" id="941986"/>
    <lineage>
        <taxon>Bacteria</taxon>
        <taxon>Bacillati</taxon>
        <taxon>Actinomycetota</taxon>
        <taxon>Actinomycetes</taxon>
        <taxon>Pseudonocardiales</taxon>
        <taxon>Pseudonocardiaceae</taxon>
        <taxon>Amycolatopsis</taxon>
    </lineage>
</organism>
<evidence type="ECO:0000313" key="3">
    <source>
        <dbReference type="Proteomes" id="UP000658656"/>
    </source>
</evidence>
<comment type="similarity">
    <text evidence="1">Belongs to the enoyl-CoA hydratase/isomerase family.</text>
</comment>
<gene>
    <name evidence="2" type="ORF">GCM10017566_06490</name>
</gene>
<comment type="caution">
    <text evidence="2">The sequence shown here is derived from an EMBL/GenBank/DDBJ whole genome shotgun (WGS) entry which is preliminary data.</text>
</comment>
<dbReference type="SUPFAM" id="SSF52096">
    <property type="entry name" value="ClpP/crotonase"/>
    <property type="match status" value="1"/>
</dbReference>
<dbReference type="EMBL" id="BNAV01000001">
    <property type="protein sequence ID" value="GHF36140.1"/>
    <property type="molecule type" value="Genomic_DNA"/>
</dbReference>
<dbReference type="RefSeq" id="WP_145934857.1">
    <property type="nucleotide sequence ID" value="NZ_BNAV01000001.1"/>
</dbReference>
<dbReference type="PANTHER" id="PTHR43459">
    <property type="entry name" value="ENOYL-COA HYDRATASE"/>
    <property type="match status" value="1"/>
</dbReference>
<dbReference type="Gene3D" id="3.90.226.10">
    <property type="entry name" value="2-enoyl-CoA Hydratase, Chain A, domain 1"/>
    <property type="match status" value="1"/>
</dbReference>
<dbReference type="PROSITE" id="PS00166">
    <property type="entry name" value="ENOYL_COA_HYDRATASE"/>
    <property type="match status" value="1"/>
</dbReference>
<proteinExistence type="inferred from homology"/>
<accession>A0A8H9IR95</accession>
<dbReference type="OrthoDB" id="9777711at2"/>
<sequence>MTDTGVEYRREGTSGLVLLDAPHRNALTPEFADAIVGGLEQAEADPEVTSLVLASAGPSFCSGADLDMLTRVGADPLADENFAGIGRIYGLFERLREARIPTLAAVNGTLVGAGLNLPLACDLRIVSDDLRLIGFGRAGVHPGGGHLAMLARHLHTGAGAAIALFNQEMRAEQALAAGFAWQVVPRDELLPAALALAAAAGTDGELTRAVTRTYRAVGETRPTPRAAVLLERAPQVWSMQRRLRSH</sequence>
<dbReference type="Proteomes" id="UP000658656">
    <property type="component" value="Unassembled WGS sequence"/>
</dbReference>
<dbReference type="PANTHER" id="PTHR43459:SF1">
    <property type="entry name" value="EG:BACN32G11.4 PROTEIN"/>
    <property type="match status" value="1"/>
</dbReference>
<dbReference type="InterPro" id="IPR018376">
    <property type="entry name" value="Enoyl-CoA_hyd/isom_CS"/>
</dbReference>
<evidence type="ECO:0000256" key="1">
    <source>
        <dbReference type="RuleBase" id="RU003707"/>
    </source>
</evidence>
<dbReference type="InterPro" id="IPR001753">
    <property type="entry name" value="Enoyl-CoA_hydra/iso"/>
</dbReference>
<evidence type="ECO:0000313" key="2">
    <source>
        <dbReference type="EMBL" id="GHF36140.1"/>
    </source>
</evidence>
<keyword evidence="3" id="KW-1185">Reference proteome</keyword>
<protein>
    <submittedName>
        <fullName evidence="2">Enoyl-CoA hydratase</fullName>
    </submittedName>
</protein>
<dbReference type="Pfam" id="PF00378">
    <property type="entry name" value="ECH_1"/>
    <property type="match status" value="1"/>
</dbReference>
<dbReference type="CDD" id="cd06558">
    <property type="entry name" value="crotonase-like"/>
    <property type="match status" value="1"/>
</dbReference>
<reference evidence="2" key="1">
    <citation type="journal article" date="2014" name="Int. J. Syst. Evol. Microbiol.">
        <title>Complete genome sequence of Corynebacterium casei LMG S-19264T (=DSM 44701T), isolated from a smear-ripened cheese.</title>
        <authorList>
            <consortium name="US DOE Joint Genome Institute (JGI-PGF)"/>
            <person name="Walter F."/>
            <person name="Albersmeier A."/>
            <person name="Kalinowski J."/>
            <person name="Ruckert C."/>
        </authorList>
    </citation>
    <scope>NUCLEOTIDE SEQUENCE</scope>
    <source>
        <strain evidence="2">CGMCC 4.7679</strain>
    </source>
</reference>
<dbReference type="AlphaFoldDB" id="A0A8H9IR95"/>
<reference evidence="2" key="2">
    <citation type="submission" date="2020-09" db="EMBL/GenBank/DDBJ databases">
        <authorList>
            <person name="Sun Q."/>
            <person name="Zhou Y."/>
        </authorList>
    </citation>
    <scope>NUCLEOTIDE SEQUENCE</scope>
    <source>
        <strain evidence="2">CGMCC 4.7679</strain>
    </source>
</reference>
<name>A0A8H9IR95_9PSEU</name>
<dbReference type="GO" id="GO:0003824">
    <property type="term" value="F:catalytic activity"/>
    <property type="evidence" value="ECO:0007669"/>
    <property type="project" value="InterPro"/>
</dbReference>
<dbReference type="InterPro" id="IPR029045">
    <property type="entry name" value="ClpP/crotonase-like_dom_sf"/>
</dbReference>